<evidence type="ECO:0000313" key="2">
    <source>
        <dbReference type="Proteomes" id="UP001325680"/>
    </source>
</evidence>
<dbReference type="EMBL" id="CP139960">
    <property type="protein sequence ID" value="WQD39496.1"/>
    <property type="molecule type" value="Genomic_DNA"/>
</dbReference>
<reference evidence="1 2" key="1">
    <citation type="submission" date="2023-12" db="EMBL/GenBank/DDBJ databases">
        <title>Genome sequencing and assembly of bacterial species from a model synthetic community.</title>
        <authorList>
            <person name="Hogle S.L."/>
        </authorList>
    </citation>
    <scope>NUCLEOTIDE SEQUENCE [LARGE SCALE GENOMIC DNA]</scope>
    <source>
        <strain evidence="1 2">HAMBI_3031</strain>
    </source>
</reference>
<accession>A0ABZ0W8M3</accession>
<gene>
    <name evidence="1" type="ORF">U0035_04960</name>
</gene>
<protein>
    <submittedName>
        <fullName evidence="1">Uncharacterized protein</fullName>
    </submittedName>
</protein>
<evidence type="ECO:0000313" key="1">
    <source>
        <dbReference type="EMBL" id="WQD39496.1"/>
    </source>
</evidence>
<organism evidence="1 2">
    <name type="scientific">Niabella yanshanensis</name>
    <dbReference type="NCBI Taxonomy" id="577386"/>
    <lineage>
        <taxon>Bacteria</taxon>
        <taxon>Pseudomonadati</taxon>
        <taxon>Bacteroidota</taxon>
        <taxon>Chitinophagia</taxon>
        <taxon>Chitinophagales</taxon>
        <taxon>Chitinophagaceae</taxon>
        <taxon>Niabella</taxon>
    </lineage>
</organism>
<dbReference type="RefSeq" id="WP_162817722.1">
    <property type="nucleotide sequence ID" value="NZ_CP139960.1"/>
</dbReference>
<proteinExistence type="predicted"/>
<sequence length="125" mass="13986">MVVNQLRINDQASPFHGNGLPVNEDLTKDQIISLSSIRNNSMGNRLYKISTETNLKYTFAAAKETLRRKLNVSKLCNAHCGLNSEGHITLRYSDSYFDERQYCSQGELDLVSGKIEAAVSECVIN</sequence>
<keyword evidence="2" id="KW-1185">Reference proteome</keyword>
<name>A0ABZ0W8M3_9BACT</name>
<dbReference type="Proteomes" id="UP001325680">
    <property type="component" value="Chromosome"/>
</dbReference>